<organism evidence="2 3">
    <name type="scientific">Cryptococcus amylolentus CBS 6039</name>
    <dbReference type="NCBI Taxonomy" id="1295533"/>
    <lineage>
        <taxon>Eukaryota</taxon>
        <taxon>Fungi</taxon>
        <taxon>Dikarya</taxon>
        <taxon>Basidiomycota</taxon>
        <taxon>Agaricomycotina</taxon>
        <taxon>Tremellomycetes</taxon>
        <taxon>Tremellales</taxon>
        <taxon>Cryptococcaceae</taxon>
        <taxon>Cryptococcus</taxon>
    </lineage>
</organism>
<evidence type="ECO:0000313" key="3">
    <source>
        <dbReference type="Proteomes" id="UP000094065"/>
    </source>
</evidence>
<comment type="caution">
    <text evidence="2">The sequence shown here is derived from an EMBL/GenBank/DDBJ whole genome shotgun (WGS) entry which is preliminary data.</text>
</comment>
<dbReference type="PANTHER" id="PTHR38049">
    <property type="entry name" value="RICIN B LECTIN DOMAIN-CONTAINING PROTEIN"/>
    <property type="match status" value="1"/>
</dbReference>
<dbReference type="OrthoDB" id="3928002at2759"/>
<dbReference type="RefSeq" id="XP_018994891.1">
    <property type="nucleotide sequence ID" value="XM_019137865.1"/>
</dbReference>
<dbReference type="GeneID" id="30155212"/>
<dbReference type="PANTHER" id="PTHR38049:SF2">
    <property type="entry name" value="RICIN B LECTIN DOMAIN-CONTAINING PROTEIN"/>
    <property type="match status" value="1"/>
</dbReference>
<sequence length="247" mass="27622">MVFDIITATALCPAIIATKQAIDGGSKGNQRAGNKSINQELYVRFPGGHPYRRKFEGARVVLMNGKLYVEHADSHFPPDSIHPACGRFQSSLEYSAAWAKVGHKGDCLTTTTPSSTHSSSPALVYVDLITHELKYGPPEEAEDHYPGPWSCTEIEHRVLFEGWEGWVVVQEDAGKDLWALYFDRSDDGLTGEGKVGDFETMGVQMRMLYVRLARREEPRTLGKHEQEKAEGKKKKEVLELDDDKSLL</sequence>
<dbReference type="STRING" id="1295533.A0A1E3HUP3"/>
<feature type="region of interest" description="Disordered" evidence="1">
    <location>
        <begin position="219"/>
        <end position="247"/>
    </location>
</feature>
<dbReference type="AlphaFoldDB" id="A0A1E3HUP3"/>
<accession>A0A1E3HUP3</accession>
<name>A0A1E3HUP3_9TREE</name>
<evidence type="ECO:0000256" key="1">
    <source>
        <dbReference type="SAM" id="MobiDB-lite"/>
    </source>
</evidence>
<protein>
    <submittedName>
        <fullName evidence="2">Uncharacterized protein</fullName>
    </submittedName>
</protein>
<dbReference type="EMBL" id="AWGJ01000005">
    <property type="protein sequence ID" value="ODN80044.1"/>
    <property type="molecule type" value="Genomic_DNA"/>
</dbReference>
<dbReference type="Proteomes" id="UP000094065">
    <property type="component" value="Unassembled WGS sequence"/>
</dbReference>
<gene>
    <name evidence="2" type="ORF">L202_03903</name>
</gene>
<feature type="compositionally biased region" description="Basic and acidic residues" evidence="1">
    <location>
        <begin position="219"/>
        <end position="230"/>
    </location>
</feature>
<keyword evidence="3" id="KW-1185">Reference proteome</keyword>
<evidence type="ECO:0000313" key="2">
    <source>
        <dbReference type="EMBL" id="ODN80044.1"/>
    </source>
</evidence>
<proteinExistence type="predicted"/>
<reference evidence="2 3" key="1">
    <citation type="submission" date="2016-06" db="EMBL/GenBank/DDBJ databases">
        <title>Evolution of pathogenesis and genome organization in the Tremellales.</title>
        <authorList>
            <person name="Cuomo C."/>
            <person name="Litvintseva A."/>
            <person name="Heitman J."/>
            <person name="Chen Y."/>
            <person name="Sun S."/>
            <person name="Springer D."/>
            <person name="Dromer F."/>
            <person name="Young S."/>
            <person name="Zeng Q."/>
            <person name="Chapman S."/>
            <person name="Gujja S."/>
            <person name="Saif S."/>
            <person name="Birren B."/>
        </authorList>
    </citation>
    <scope>NUCLEOTIDE SEQUENCE [LARGE SCALE GENOMIC DNA]</scope>
    <source>
        <strain evidence="2 3">CBS 6039</strain>
    </source>
</reference>